<name>A0ABP0U995_9BRYO</name>
<accession>A0ABP0U995</accession>
<keyword evidence="3" id="KW-1185">Reference proteome</keyword>
<proteinExistence type="predicted"/>
<dbReference type="EMBL" id="OZ019894">
    <property type="protein sequence ID" value="CAK9215739.1"/>
    <property type="molecule type" value="Genomic_DNA"/>
</dbReference>
<dbReference type="PANTHER" id="PTHR39113:SF1">
    <property type="entry name" value="MEMBRANE LIPOPROTEIN"/>
    <property type="match status" value="1"/>
</dbReference>
<reference evidence="2" key="1">
    <citation type="submission" date="2024-02" db="EMBL/GenBank/DDBJ databases">
        <authorList>
            <consortium name="ELIXIR-Norway"/>
            <consortium name="Elixir Norway"/>
        </authorList>
    </citation>
    <scope>NUCLEOTIDE SEQUENCE</scope>
</reference>
<evidence type="ECO:0000313" key="3">
    <source>
        <dbReference type="Proteomes" id="UP001497512"/>
    </source>
</evidence>
<keyword evidence="1" id="KW-0472">Membrane</keyword>
<protein>
    <submittedName>
        <fullName evidence="2">Uncharacterized protein</fullName>
    </submittedName>
</protein>
<evidence type="ECO:0000313" key="2">
    <source>
        <dbReference type="EMBL" id="CAK9215739.1"/>
    </source>
</evidence>
<sequence length="133" mass="14780">MTGRTFTGFIAVFSTTLLLILNSWLLWEVLNDMSPKIARNTAIKVLRLDAAVLFITFCVQVAVLVLGVCVNCCDLNDHYEEIEMNRGMARTQGAADNRAAMKGESKAAQLAERMKKKYGKWAENGSDSKNSMK</sequence>
<feature type="transmembrane region" description="Helical" evidence="1">
    <location>
        <begin position="6"/>
        <end position="27"/>
    </location>
</feature>
<evidence type="ECO:0000256" key="1">
    <source>
        <dbReference type="SAM" id="Phobius"/>
    </source>
</evidence>
<dbReference type="Proteomes" id="UP001497512">
    <property type="component" value="Chromosome 2"/>
</dbReference>
<gene>
    <name evidence="2" type="ORF">CSSPTR1EN2_LOCUS12888</name>
</gene>
<dbReference type="PANTHER" id="PTHR39113">
    <property type="entry name" value="MEMBRANE LIPOPROTEIN-RELATED"/>
    <property type="match status" value="1"/>
</dbReference>
<organism evidence="2 3">
    <name type="scientific">Sphagnum troendelagicum</name>
    <dbReference type="NCBI Taxonomy" id="128251"/>
    <lineage>
        <taxon>Eukaryota</taxon>
        <taxon>Viridiplantae</taxon>
        <taxon>Streptophyta</taxon>
        <taxon>Embryophyta</taxon>
        <taxon>Bryophyta</taxon>
        <taxon>Sphagnophytina</taxon>
        <taxon>Sphagnopsida</taxon>
        <taxon>Sphagnales</taxon>
        <taxon>Sphagnaceae</taxon>
        <taxon>Sphagnum</taxon>
    </lineage>
</organism>
<feature type="transmembrane region" description="Helical" evidence="1">
    <location>
        <begin position="48"/>
        <end position="68"/>
    </location>
</feature>
<keyword evidence="1" id="KW-0812">Transmembrane</keyword>
<keyword evidence="1" id="KW-1133">Transmembrane helix</keyword>